<dbReference type="InterPro" id="IPR036736">
    <property type="entry name" value="ACP-like_sf"/>
</dbReference>
<reference evidence="9" key="1">
    <citation type="submission" date="2021-05" db="EMBL/GenBank/DDBJ databases">
        <authorList>
            <person name="Pietrasiak N."/>
            <person name="Ward R."/>
            <person name="Stajich J.E."/>
            <person name="Kurbessoian T."/>
        </authorList>
    </citation>
    <scope>NUCLEOTIDE SEQUENCE</scope>
    <source>
        <strain evidence="9">JT2-VF2</strain>
    </source>
</reference>
<gene>
    <name evidence="9" type="ORF">KME32_21625</name>
</gene>
<evidence type="ECO:0000256" key="3">
    <source>
        <dbReference type="ARBA" id="ARBA00022450"/>
    </source>
</evidence>
<dbReference type="InterPro" id="IPR000873">
    <property type="entry name" value="AMP-dep_synth/lig_dom"/>
</dbReference>
<keyword evidence="7" id="KW-0067">ATP-binding</keyword>
<dbReference type="Pfam" id="PF13193">
    <property type="entry name" value="AMP-binding_C"/>
    <property type="match status" value="1"/>
</dbReference>
<feature type="domain" description="Carrier" evidence="8">
    <location>
        <begin position="532"/>
        <end position="607"/>
    </location>
</feature>
<dbReference type="InterPro" id="IPR042099">
    <property type="entry name" value="ANL_N_sf"/>
</dbReference>
<dbReference type="Pfam" id="PF00501">
    <property type="entry name" value="AMP-binding"/>
    <property type="match status" value="1"/>
</dbReference>
<sequence length="904" mass="99113">MAKQELQKRATSIFGTSINLTIEQLVRDSVKQNPQATAIAAPGRSSLSYMRLYEHMQDVNTTLNALGLGLGDRIAIVLPNGPEMAVAFLAVTACATSAPLNPAYSAAEFDFYFGDLNAKALIVQAGIDSPARKVAMARNIPIIELVPQLEAEAGIFRLVGETHLPPVQRTSSRSEDTALVLHTSGTTARPKIVPLTQANLYISAQNIKNALELGPSDRCLNVMPLFHVQGLITAILSSVAAAASVACTPGFDNAQFFAWLQAMQATWYTAVPTIHQAVLNAAADINKSLNEFPRLRFIRSGGAALPRPIMTALEELFQAPVLEGYGMTETGSISSLNPLPPRQRKPGSVGIAAGLEIGIMDETGHLLKPNQIGEIVVQGGNVMLAYENNSLANQSTFTNGWFRTGDQGYLDHEGYLFITGRLKEQINRGGEKISPREIDEVLLDHPAVAQAVAFAVPHPTLGEDLAAAIVLRQNASVTAKEIREFAATKLADFKVPTQVVFVKEIPKGSTGKLQRIGLADKLTDQLKATFVAPRTDIEKLLATIWVEVLGIEQVGIYDNFFALGGDSLVALRLFTAIEKSLGQNLPISTLLQAPTVEQLATKILQLESSQSWSSLVTLQPFGSKPPLFCIHGLGGEVLCFRELAMHLGTDQPLYGLQPQGLDGKQAPFTRLEDMAAHYVEEIQTIQSKGPYFLGGYSFGGNVAFEMAQQLRQQGEEVALLVMFDSCRPGYDVRLPFVKRLGEHLNNLLQLGPDYLWQRTEVWRQWIPNLLNSGLYRFKQKYKHYFNVQSDQFLDTDRHLEISEANKQALSNYEFQVYPGRVVLFRTDDQARVSAVGIQYDPQFGWGDVVTGGLDIYCIPGSHFSLLNEPYVKVVAEKLHTCLDQAQVDVLRRSSEADHSLTIMS</sequence>
<protein>
    <submittedName>
        <fullName evidence="9">AMP-binding protein</fullName>
    </submittedName>
</protein>
<dbReference type="InterPro" id="IPR020806">
    <property type="entry name" value="PKS_PP-bd"/>
</dbReference>
<evidence type="ECO:0000313" key="9">
    <source>
        <dbReference type="EMBL" id="MBW4563693.1"/>
    </source>
</evidence>
<dbReference type="SUPFAM" id="SSF47336">
    <property type="entry name" value="ACP-like"/>
    <property type="match status" value="1"/>
</dbReference>
<dbReference type="SMART" id="SM00823">
    <property type="entry name" value="PKS_PP"/>
    <property type="match status" value="1"/>
</dbReference>
<dbReference type="EMBL" id="JAHHHN010000015">
    <property type="protein sequence ID" value="MBW4563693.1"/>
    <property type="molecule type" value="Genomic_DNA"/>
</dbReference>
<organism evidence="9 10">
    <name type="scientific">Mojavia pulchra JT2-VF2</name>
    <dbReference type="NCBI Taxonomy" id="287848"/>
    <lineage>
        <taxon>Bacteria</taxon>
        <taxon>Bacillati</taxon>
        <taxon>Cyanobacteriota</taxon>
        <taxon>Cyanophyceae</taxon>
        <taxon>Nostocales</taxon>
        <taxon>Nostocaceae</taxon>
    </lineage>
</organism>
<dbReference type="PANTHER" id="PTHR43201:SF5">
    <property type="entry name" value="MEDIUM-CHAIN ACYL-COA LIGASE ACSF2, MITOCHONDRIAL"/>
    <property type="match status" value="1"/>
</dbReference>
<dbReference type="PROSITE" id="PS50075">
    <property type="entry name" value="CARRIER"/>
    <property type="match status" value="1"/>
</dbReference>
<dbReference type="Gene3D" id="1.10.1200.10">
    <property type="entry name" value="ACP-like"/>
    <property type="match status" value="1"/>
</dbReference>
<evidence type="ECO:0000256" key="6">
    <source>
        <dbReference type="ARBA" id="ARBA00022741"/>
    </source>
</evidence>
<dbReference type="SUPFAM" id="SSF56801">
    <property type="entry name" value="Acetyl-CoA synthetase-like"/>
    <property type="match status" value="1"/>
</dbReference>
<dbReference type="GO" id="GO:0005524">
    <property type="term" value="F:ATP binding"/>
    <property type="evidence" value="ECO:0007669"/>
    <property type="project" value="UniProtKB-KW"/>
</dbReference>
<keyword evidence="3" id="KW-0596">Phosphopantetheine</keyword>
<dbReference type="Pfam" id="PF00550">
    <property type="entry name" value="PP-binding"/>
    <property type="match status" value="1"/>
</dbReference>
<dbReference type="InterPro" id="IPR001031">
    <property type="entry name" value="Thioesterase"/>
</dbReference>
<dbReference type="GO" id="GO:0006631">
    <property type="term" value="P:fatty acid metabolic process"/>
    <property type="evidence" value="ECO:0007669"/>
    <property type="project" value="TreeGrafter"/>
</dbReference>
<dbReference type="FunFam" id="1.10.1200.10:FF:000005">
    <property type="entry name" value="Nonribosomal peptide synthetase 1"/>
    <property type="match status" value="1"/>
</dbReference>
<evidence type="ECO:0000256" key="7">
    <source>
        <dbReference type="ARBA" id="ARBA00022840"/>
    </source>
</evidence>
<dbReference type="InterPro" id="IPR045851">
    <property type="entry name" value="AMP-bd_C_sf"/>
</dbReference>
<dbReference type="InterPro" id="IPR009081">
    <property type="entry name" value="PP-bd_ACP"/>
</dbReference>
<dbReference type="Proteomes" id="UP000715781">
    <property type="component" value="Unassembled WGS sequence"/>
</dbReference>
<evidence type="ECO:0000256" key="1">
    <source>
        <dbReference type="ARBA" id="ARBA00001957"/>
    </source>
</evidence>
<keyword evidence="4" id="KW-0597">Phosphoprotein</keyword>
<evidence type="ECO:0000256" key="4">
    <source>
        <dbReference type="ARBA" id="ARBA00022553"/>
    </source>
</evidence>
<dbReference type="Pfam" id="PF00975">
    <property type="entry name" value="Thioesterase"/>
    <property type="match status" value="1"/>
</dbReference>
<dbReference type="AlphaFoldDB" id="A0A951Q1L3"/>
<dbReference type="GO" id="GO:0031956">
    <property type="term" value="F:medium-chain fatty acid-CoA ligase activity"/>
    <property type="evidence" value="ECO:0007669"/>
    <property type="project" value="TreeGrafter"/>
</dbReference>
<keyword evidence="5" id="KW-0436">Ligase</keyword>
<dbReference type="SUPFAM" id="SSF53474">
    <property type="entry name" value="alpha/beta-Hydrolases"/>
    <property type="match status" value="1"/>
</dbReference>
<accession>A0A951Q1L3</accession>
<keyword evidence="6" id="KW-0547">Nucleotide-binding</keyword>
<dbReference type="Gene3D" id="3.40.50.1820">
    <property type="entry name" value="alpha/beta hydrolase"/>
    <property type="match status" value="1"/>
</dbReference>
<dbReference type="InterPro" id="IPR025110">
    <property type="entry name" value="AMP-bd_C"/>
</dbReference>
<comment type="similarity">
    <text evidence="2">Belongs to the ATP-dependent AMP-binding enzyme family.</text>
</comment>
<name>A0A951Q1L3_9NOST</name>
<evidence type="ECO:0000313" key="10">
    <source>
        <dbReference type="Proteomes" id="UP000715781"/>
    </source>
</evidence>
<dbReference type="Gene3D" id="3.30.300.30">
    <property type="match status" value="1"/>
</dbReference>
<proteinExistence type="inferred from homology"/>
<evidence type="ECO:0000259" key="8">
    <source>
        <dbReference type="PROSITE" id="PS50075"/>
    </source>
</evidence>
<comment type="caution">
    <text evidence="9">The sequence shown here is derived from an EMBL/GenBank/DDBJ whole genome shotgun (WGS) entry which is preliminary data.</text>
</comment>
<reference evidence="9" key="2">
    <citation type="journal article" date="2022" name="Microbiol. Resour. Announc.">
        <title>Metagenome Sequencing to Explore Phylogenomics of Terrestrial Cyanobacteria.</title>
        <authorList>
            <person name="Ward R.D."/>
            <person name="Stajich J.E."/>
            <person name="Johansen J.R."/>
            <person name="Huntemann M."/>
            <person name="Clum A."/>
            <person name="Foster B."/>
            <person name="Foster B."/>
            <person name="Roux S."/>
            <person name="Palaniappan K."/>
            <person name="Varghese N."/>
            <person name="Mukherjee S."/>
            <person name="Reddy T.B.K."/>
            <person name="Daum C."/>
            <person name="Copeland A."/>
            <person name="Chen I.A."/>
            <person name="Ivanova N.N."/>
            <person name="Kyrpides N.C."/>
            <person name="Shapiro N."/>
            <person name="Eloe-Fadrosh E.A."/>
            <person name="Pietrasiak N."/>
        </authorList>
    </citation>
    <scope>NUCLEOTIDE SEQUENCE</scope>
    <source>
        <strain evidence="9">JT2-VF2</strain>
    </source>
</reference>
<dbReference type="CDD" id="cd05926">
    <property type="entry name" value="FACL_fum10p_like"/>
    <property type="match status" value="1"/>
</dbReference>
<evidence type="ECO:0000256" key="2">
    <source>
        <dbReference type="ARBA" id="ARBA00006432"/>
    </source>
</evidence>
<dbReference type="Gene3D" id="3.40.50.12780">
    <property type="entry name" value="N-terminal domain of ligase-like"/>
    <property type="match status" value="1"/>
</dbReference>
<comment type="cofactor">
    <cofactor evidence="1">
        <name>pantetheine 4'-phosphate</name>
        <dbReference type="ChEBI" id="CHEBI:47942"/>
    </cofactor>
</comment>
<dbReference type="PANTHER" id="PTHR43201">
    <property type="entry name" value="ACYL-COA SYNTHETASE"/>
    <property type="match status" value="1"/>
</dbReference>
<evidence type="ECO:0000256" key="5">
    <source>
        <dbReference type="ARBA" id="ARBA00022598"/>
    </source>
</evidence>
<dbReference type="GO" id="GO:0031177">
    <property type="term" value="F:phosphopantetheine binding"/>
    <property type="evidence" value="ECO:0007669"/>
    <property type="project" value="InterPro"/>
</dbReference>
<dbReference type="InterPro" id="IPR029058">
    <property type="entry name" value="AB_hydrolase_fold"/>
</dbReference>
<dbReference type="InterPro" id="IPR045310">
    <property type="entry name" value="Pcs60-like"/>
</dbReference>